<feature type="transmembrane region" description="Helical" evidence="1">
    <location>
        <begin position="9"/>
        <end position="31"/>
    </location>
</feature>
<proteinExistence type="predicted"/>
<geneLocation type="mitochondrion" evidence="2"/>
<keyword evidence="1" id="KW-1133">Transmembrane helix</keyword>
<sequence length="57" mass="7306">MPQMSPMNWLFLFLFNLTNYMFFLLFIYYMIYYKLNNLLFDDNNLMYNNKFTFNLNW</sequence>
<keyword evidence="2" id="KW-0496">Mitochondrion</keyword>
<dbReference type="AlphaFoldDB" id="A0A8K1PTM4"/>
<name>A0A8K1PTM4_9HYME</name>
<gene>
    <name evidence="2" type="primary">atp8</name>
</gene>
<keyword evidence="1" id="KW-0812">Transmembrane</keyword>
<evidence type="ECO:0000256" key="1">
    <source>
        <dbReference type="SAM" id="Phobius"/>
    </source>
</evidence>
<accession>A0A8K1PTM4</accession>
<evidence type="ECO:0000313" key="2">
    <source>
        <dbReference type="EMBL" id="UDP58210.1"/>
    </source>
</evidence>
<dbReference type="GeneID" id="70637166"/>
<protein>
    <submittedName>
        <fullName evidence="2">ATP synthase F0 subunit 8</fullName>
    </submittedName>
</protein>
<organism evidence="2">
    <name type="scientific">Chelonus formosanus</name>
    <dbReference type="NCBI Taxonomy" id="2739011"/>
    <lineage>
        <taxon>Eukaryota</taxon>
        <taxon>Metazoa</taxon>
        <taxon>Ecdysozoa</taxon>
        <taxon>Arthropoda</taxon>
        <taxon>Hexapoda</taxon>
        <taxon>Insecta</taxon>
        <taxon>Pterygota</taxon>
        <taxon>Neoptera</taxon>
        <taxon>Endopterygota</taxon>
        <taxon>Hymenoptera</taxon>
        <taxon>Apocrita</taxon>
        <taxon>Ichneumonoidea</taxon>
        <taxon>Braconidae</taxon>
        <taxon>Cheloninae</taxon>
        <taxon>Chelonus</taxon>
    </lineage>
</organism>
<dbReference type="RefSeq" id="YP_010277789.1">
    <property type="nucleotide sequence ID" value="NC_060869.1"/>
</dbReference>
<dbReference type="EMBL" id="OK299152">
    <property type="protein sequence ID" value="UDP58210.1"/>
    <property type="molecule type" value="Genomic_DNA"/>
</dbReference>
<reference evidence="2" key="1">
    <citation type="submission" date="2021-09" db="EMBL/GenBank/DDBJ databases">
        <title>Complete mitogenome of Chelonus formosanus (Hymenoptera: Braconidae).</title>
        <authorList>
            <person name="Zhao H.-Y."/>
        </authorList>
    </citation>
    <scope>NUCLEOTIDE SEQUENCE</scope>
    <source>
        <tissue evidence="2">Female adult</tissue>
    </source>
</reference>
<keyword evidence="1" id="KW-0472">Membrane</keyword>